<dbReference type="GO" id="GO:0003700">
    <property type="term" value="F:DNA-binding transcription factor activity"/>
    <property type="evidence" value="ECO:0007669"/>
    <property type="project" value="InterPro"/>
</dbReference>
<keyword evidence="9" id="KW-0238">DNA-binding</keyword>
<dbReference type="HOGENOM" id="CLU_096072_1_1_5"/>
<dbReference type="InterPro" id="IPR002481">
    <property type="entry name" value="FUR"/>
</dbReference>
<dbReference type="GO" id="GO:1900376">
    <property type="term" value="P:regulation of secondary metabolite biosynthetic process"/>
    <property type="evidence" value="ECO:0007669"/>
    <property type="project" value="TreeGrafter"/>
</dbReference>
<keyword evidence="8" id="KW-0805">Transcription regulation</keyword>
<evidence type="ECO:0000256" key="4">
    <source>
        <dbReference type="ARBA" id="ARBA00022490"/>
    </source>
</evidence>
<dbReference type="InterPro" id="IPR036388">
    <property type="entry name" value="WH-like_DNA-bd_sf"/>
</dbReference>
<proteinExistence type="inferred from homology"/>
<dbReference type="SUPFAM" id="SSF46785">
    <property type="entry name" value="Winged helix' DNA-binding domain"/>
    <property type="match status" value="1"/>
</dbReference>
<organism evidence="11 12">
    <name type="scientific">Xanthobacter autotrophicus (strain ATCC BAA-1158 / Py2)</name>
    <dbReference type="NCBI Taxonomy" id="78245"/>
    <lineage>
        <taxon>Bacteria</taxon>
        <taxon>Pseudomonadati</taxon>
        <taxon>Pseudomonadota</taxon>
        <taxon>Alphaproteobacteria</taxon>
        <taxon>Hyphomicrobiales</taxon>
        <taxon>Xanthobacteraceae</taxon>
        <taxon>Xanthobacter</taxon>
    </lineage>
</organism>
<evidence type="ECO:0000256" key="8">
    <source>
        <dbReference type="ARBA" id="ARBA00023015"/>
    </source>
</evidence>
<dbReference type="eggNOG" id="COG0735">
    <property type="taxonomic scope" value="Bacteria"/>
</dbReference>
<sequence>MLVVFGGIRIAFLLRRHILVLATQIAAEMNEMIRSRSPFGAPVAQTDAQDEPVLPVAQLRDINTTRRTGCPFHDVREMLKDVGLRPTRQRLALGWLLFAKGDRHVTAEILHEEAIKARFPVSLATVYNTLHQFTEASLLREVAVDGSKTYFDTNASDHHHFFLEGQNDLVDIPARDVAVQLLPEPPEGYEVARVDVVVRLRRKSPARG</sequence>
<dbReference type="Proteomes" id="UP000002417">
    <property type="component" value="Chromosome"/>
</dbReference>
<keyword evidence="5" id="KW-0678">Repressor</keyword>
<dbReference type="GO" id="GO:0045892">
    <property type="term" value="P:negative regulation of DNA-templated transcription"/>
    <property type="evidence" value="ECO:0007669"/>
    <property type="project" value="TreeGrafter"/>
</dbReference>
<dbReference type="PANTHER" id="PTHR33202">
    <property type="entry name" value="ZINC UPTAKE REGULATION PROTEIN"/>
    <property type="match status" value="1"/>
</dbReference>
<accession>A7IM26</accession>
<dbReference type="AlphaFoldDB" id="A7IM26"/>
<evidence type="ECO:0000256" key="10">
    <source>
        <dbReference type="ARBA" id="ARBA00023163"/>
    </source>
</evidence>
<dbReference type="InterPro" id="IPR036390">
    <property type="entry name" value="WH_DNA-bd_sf"/>
</dbReference>
<evidence type="ECO:0000256" key="7">
    <source>
        <dbReference type="ARBA" id="ARBA00022833"/>
    </source>
</evidence>
<evidence type="ECO:0000256" key="6">
    <source>
        <dbReference type="ARBA" id="ARBA00022723"/>
    </source>
</evidence>
<evidence type="ECO:0000256" key="1">
    <source>
        <dbReference type="ARBA" id="ARBA00004496"/>
    </source>
</evidence>
<keyword evidence="4" id="KW-0963">Cytoplasm</keyword>
<evidence type="ECO:0000313" key="11">
    <source>
        <dbReference type="EMBL" id="ABS69069.1"/>
    </source>
</evidence>
<reference evidence="11 12" key="1">
    <citation type="submission" date="2007-07" db="EMBL/GenBank/DDBJ databases">
        <title>Complete sequence of chromosome of Xanthobacter autotrophicus Py2.</title>
        <authorList>
            <consortium name="US DOE Joint Genome Institute"/>
            <person name="Copeland A."/>
            <person name="Lucas S."/>
            <person name="Lapidus A."/>
            <person name="Barry K."/>
            <person name="Glavina del Rio T."/>
            <person name="Hammon N."/>
            <person name="Israni S."/>
            <person name="Dalin E."/>
            <person name="Tice H."/>
            <person name="Pitluck S."/>
            <person name="Sims D."/>
            <person name="Brettin T."/>
            <person name="Bruce D."/>
            <person name="Detter J.C."/>
            <person name="Han C."/>
            <person name="Tapia R."/>
            <person name="Brainard J."/>
            <person name="Schmutz J."/>
            <person name="Larimer F."/>
            <person name="Land M."/>
            <person name="Hauser L."/>
            <person name="Kyrpides N."/>
            <person name="Kim E."/>
            <person name="Ensigns S.A."/>
            <person name="Richardson P."/>
        </authorList>
    </citation>
    <scope>NUCLEOTIDE SEQUENCE [LARGE SCALE GENOMIC DNA]</scope>
    <source>
        <strain evidence="12">ATCC BAA-1158 / Py2</strain>
    </source>
</reference>
<protein>
    <recommendedName>
        <fullName evidence="3">Ferric uptake regulation protein</fullName>
    </recommendedName>
</protein>
<dbReference type="NCBIfam" id="NF045677">
    <property type="entry name" value="FeRespRegIrr"/>
    <property type="match status" value="1"/>
</dbReference>
<dbReference type="FunFam" id="1.10.10.10:FF:000007">
    <property type="entry name" value="Ferric uptake regulation protein"/>
    <property type="match status" value="1"/>
</dbReference>
<keyword evidence="6" id="KW-0479">Metal-binding</keyword>
<dbReference type="NCBIfam" id="NF045678">
    <property type="entry name" value="TransRegIrrA"/>
    <property type="match status" value="1"/>
</dbReference>
<dbReference type="PhylomeDB" id="A7IM26"/>
<dbReference type="GO" id="GO:0008270">
    <property type="term" value="F:zinc ion binding"/>
    <property type="evidence" value="ECO:0007669"/>
    <property type="project" value="TreeGrafter"/>
</dbReference>
<evidence type="ECO:0000256" key="9">
    <source>
        <dbReference type="ARBA" id="ARBA00023125"/>
    </source>
</evidence>
<dbReference type="PANTHER" id="PTHR33202:SF7">
    <property type="entry name" value="FERRIC UPTAKE REGULATION PROTEIN"/>
    <property type="match status" value="1"/>
</dbReference>
<evidence type="ECO:0000313" key="12">
    <source>
        <dbReference type="Proteomes" id="UP000002417"/>
    </source>
</evidence>
<keyword evidence="12" id="KW-1185">Reference proteome</keyword>
<dbReference type="GO" id="GO:0000976">
    <property type="term" value="F:transcription cis-regulatory region binding"/>
    <property type="evidence" value="ECO:0007669"/>
    <property type="project" value="TreeGrafter"/>
</dbReference>
<dbReference type="EMBL" id="CP000781">
    <property type="protein sequence ID" value="ABS69069.1"/>
    <property type="molecule type" value="Genomic_DNA"/>
</dbReference>
<dbReference type="Pfam" id="PF01475">
    <property type="entry name" value="FUR"/>
    <property type="match status" value="1"/>
</dbReference>
<evidence type="ECO:0000256" key="3">
    <source>
        <dbReference type="ARBA" id="ARBA00020910"/>
    </source>
</evidence>
<gene>
    <name evidence="11" type="ordered locus">Xaut_3845</name>
</gene>
<comment type="subcellular location">
    <subcellularLocation>
        <location evidence="1">Cytoplasm</location>
    </subcellularLocation>
</comment>
<evidence type="ECO:0000256" key="5">
    <source>
        <dbReference type="ARBA" id="ARBA00022491"/>
    </source>
</evidence>
<keyword evidence="7" id="KW-0862">Zinc</keyword>
<evidence type="ECO:0000256" key="2">
    <source>
        <dbReference type="ARBA" id="ARBA00007957"/>
    </source>
</evidence>
<keyword evidence="10" id="KW-0804">Transcription</keyword>
<comment type="similarity">
    <text evidence="2">Belongs to the Fur family.</text>
</comment>
<dbReference type="Gene3D" id="1.10.10.10">
    <property type="entry name" value="Winged helix-like DNA-binding domain superfamily/Winged helix DNA-binding domain"/>
    <property type="match status" value="1"/>
</dbReference>
<name>A7IM26_XANP2</name>
<dbReference type="STRING" id="78245.Xaut_3845"/>
<dbReference type="KEGG" id="xau:Xaut_3845"/>
<dbReference type="CDD" id="cd07153">
    <property type="entry name" value="Fur_like"/>
    <property type="match status" value="1"/>
</dbReference>
<dbReference type="GO" id="GO:0005737">
    <property type="term" value="C:cytoplasm"/>
    <property type="evidence" value="ECO:0007669"/>
    <property type="project" value="UniProtKB-SubCell"/>
</dbReference>